<evidence type="ECO:0000313" key="1">
    <source>
        <dbReference type="EMBL" id="SJL07644.1"/>
    </source>
</evidence>
<protein>
    <submittedName>
        <fullName evidence="1">Uncharacterized protein</fullName>
    </submittedName>
</protein>
<proteinExistence type="predicted"/>
<gene>
    <name evidence="1" type="ORF">ARMOST_10994</name>
</gene>
<organism evidence="1 2">
    <name type="scientific">Armillaria ostoyae</name>
    <name type="common">Armillaria root rot fungus</name>
    <dbReference type="NCBI Taxonomy" id="47428"/>
    <lineage>
        <taxon>Eukaryota</taxon>
        <taxon>Fungi</taxon>
        <taxon>Dikarya</taxon>
        <taxon>Basidiomycota</taxon>
        <taxon>Agaricomycotina</taxon>
        <taxon>Agaricomycetes</taxon>
        <taxon>Agaricomycetidae</taxon>
        <taxon>Agaricales</taxon>
        <taxon>Marasmiineae</taxon>
        <taxon>Physalacriaceae</taxon>
        <taxon>Armillaria</taxon>
    </lineage>
</organism>
<reference evidence="2" key="1">
    <citation type="journal article" date="2017" name="Nat. Ecol. Evol.">
        <title>Genome expansion and lineage-specific genetic innovations in the forest pathogenic fungi Armillaria.</title>
        <authorList>
            <person name="Sipos G."/>
            <person name="Prasanna A.N."/>
            <person name="Walter M.C."/>
            <person name="O'Connor E."/>
            <person name="Balint B."/>
            <person name="Krizsan K."/>
            <person name="Kiss B."/>
            <person name="Hess J."/>
            <person name="Varga T."/>
            <person name="Slot J."/>
            <person name="Riley R."/>
            <person name="Boka B."/>
            <person name="Rigling D."/>
            <person name="Barry K."/>
            <person name="Lee J."/>
            <person name="Mihaltcheva S."/>
            <person name="LaButti K."/>
            <person name="Lipzen A."/>
            <person name="Waldron R."/>
            <person name="Moloney N.M."/>
            <person name="Sperisen C."/>
            <person name="Kredics L."/>
            <person name="Vagvoelgyi C."/>
            <person name="Patrignani A."/>
            <person name="Fitzpatrick D."/>
            <person name="Nagy I."/>
            <person name="Doyle S."/>
            <person name="Anderson J.B."/>
            <person name="Grigoriev I.V."/>
            <person name="Gueldener U."/>
            <person name="Muensterkoetter M."/>
            <person name="Nagy L.G."/>
        </authorList>
    </citation>
    <scope>NUCLEOTIDE SEQUENCE [LARGE SCALE GENOMIC DNA]</scope>
    <source>
        <strain evidence="2">C18/9</strain>
    </source>
</reference>
<dbReference type="Proteomes" id="UP000219338">
    <property type="component" value="Unassembled WGS sequence"/>
</dbReference>
<accession>A0A284RFV8</accession>
<dbReference type="AlphaFoldDB" id="A0A284RFV8"/>
<name>A0A284RFV8_ARMOS</name>
<dbReference type="OrthoDB" id="2831675at2759"/>
<dbReference type="EMBL" id="FUEG01000008">
    <property type="protein sequence ID" value="SJL07644.1"/>
    <property type="molecule type" value="Genomic_DNA"/>
</dbReference>
<sequence>MSAVSSYKFLFAILHDVTAETPLEEVHRKSEAVIPRLRASLFTGGTEHSCDHTDTKTFPHDTIAIANTKLGYPTISEQNERNICWKYYLLRQIGMTEEMAKGLVLTEIAQAYDLQKLSVHMQRSIKDHCEKTGKPVPPEYLQMPPLDEDEYDHESFTEKEVGLMASGGILKFMDEGCTTVREMLEMAEKTSQEYFSVGLRNDLEGIMTQLDGVSISSDRT</sequence>
<keyword evidence="2" id="KW-1185">Reference proteome</keyword>
<evidence type="ECO:0000313" key="2">
    <source>
        <dbReference type="Proteomes" id="UP000219338"/>
    </source>
</evidence>